<dbReference type="Pfam" id="PF14841">
    <property type="entry name" value="FliG_M"/>
    <property type="match status" value="1"/>
</dbReference>
<evidence type="ECO:0000256" key="1">
    <source>
        <dbReference type="ARBA" id="ARBA00004117"/>
    </source>
</evidence>
<dbReference type="Pfam" id="PF01706">
    <property type="entry name" value="FliG_C"/>
    <property type="match status" value="1"/>
</dbReference>
<comment type="similarity">
    <text evidence="3">Belongs to the FliG family.</text>
</comment>
<evidence type="ECO:0000256" key="4">
    <source>
        <dbReference type="ARBA" id="ARBA00021870"/>
    </source>
</evidence>
<keyword evidence="8" id="KW-0472">Membrane</keyword>
<dbReference type="PANTHER" id="PTHR30534">
    <property type="entry name" value="FLAGELLAR MOTOR SWITCH PROTEIN FLIG"/>
    <property type="match status" value="1"/>
</dbReference>
<dbReference type="SUPFAM" id="SSF48029">
    <property type="entry name" value="FliG"/>
    <property type="match status" value="2"/>
</dbReference>
<feature type="domain" description="Flagellar motor switch protein FliG C-terminal" evidence="11">
    <location>
        <begin position="249"/>
        <end position="355"/>
    </location>
</feature>
<comment type="function">
    <text evidence="10">FliG is one of three proteins (FliG, FliN, FliM) that forms the rotor-mounted switch complex (C ring), located at the base of the basal body. This complex interacts with the CheY and CheZ chemotaxis proteins, in addition to contacting components of the motor that determine the direction of flagellar rotation.</text>
</comment>
<evidence type="ECO:0000313" key="15">
    <source>
        <dbReference type="Proteomes" id="UP000255070"/>
    </source>
</evidence>
<dbReference type="AlphaFoldDB" id="A0A8B4RY79"/>
<evidence type="ECO:0000256" key="10">
    <source>
        <dbReference type="ARBA" id="ARBA00025598"/>
    </source>
</evidence>
<evidence type="ECO:0000259" key="11">
    <source>
        <dbReference type="Pfam" id="PF01706"/>
    </source>
</evidence>
<dbReference type="GO" id="GO:0005886">
    <property type="term" value="C:plasma membrane"/>
    <property type="evidence" value="ECO:0007669"/>
    <property type="project" value="UniProtKB-SubCell"/>
</dbReference>
<dbReference type="InterPro" id="IPR032779">
    <property type="entry name" value="FliG_M"/>
</dbReference>
<keyword evidence="9" id="KW-0975">Bacterial flagellum</keyword>
<dbReference type="GO" id="GO:0071973">
    <property type="term" value="P:bacterial-type flagellum-dependent cell motility"/>
    <property type="evidence" value="ECO:0007669"/>
    <property type="project" value="InterPro"/>
</dbReference>
<sequence>MWRKWSNNGYKNMANQLVTSAEGAAGVALLEPPAPESLDLIEQAAIVLLSMGEEPAAGVLRCLEREDLLAVTQVMSRLSGIRVDSVRQSLQHFFDDYREQSGVHGASRSFLQRSLALALGGDIAGSVLDSIYGDEIRPKMARLQWAAPAWLAERLAQEHPRMQAVFLAFLPPKLAGDVIEHLPESGREALVLNVAKLKDVDRDLLVQLEMLTEQYLAEFGTQSVSMEGVKQAAEILNRIPGNKQELVARLRARDPEIASAIETEMYDFFVLSTQSETTLTQIIEAVPAELWALALKGAEPAVRKAVLGAMPRRQAQSFEDQMRRSGPVPLSRVEQARREIMDLVKAMVDAGELEIQLFAEAVVE</sequence>
<dbReference type="InterPro" id="IPR028263">
    <property type="entry name" value="FliG_N"/>
</dbReference>
<evidence type="ECO:0000256" key="5">
    <source>
        <dbReference type="ARBA" id="ARBA00022475"/>
    </source>
</evidence>
<evidence type="ECO:0000313" key="14">
    <source>
        <dbReference type="EMBL" id="SUY73527.1"/>
    </source>
</evidence>
<dbReference type="InterPro" id="IPR011002">
    <property type="entry name" value="FliG_a-hlx"/>
</dbReference>
<name>A0A8B4RY79_COMTE</name>
<keyword evidence="14" id="KW-0966">Cell projection</keyword>
<dbReference type="GO" id="GO:0006935">
    <property type="term" value="P:chemotaxis"/>
    <property type="evidence" value="ECO:0007669"/>
    <property type="project" value="UniProtKB-KW"/>
</dbReference>
<dbReference type="PANTHER" id="PTHR30534:SF0">
    <property type="entry name" value="FLAGELLAR MOTOR SWITCH PROTEIN FLIG"/>
    <property type="match status" value="1"/>
</dbReference>
<dbReference type="Pfam" id="PF14842">
    <property type="entry name" value="FliG_N"/>
    <property type="match status" value="1"/>
</dbReference>
<keyword evidence="14" id="KW-0282">Flagellum</keyword>
<dbReference type="GO" id="GO:0003774">
    <property type="term" value="F:cytoskeletal motor activity"/>
    <property type="evidence" value="ECO:0007669"/>
    <property type="project" value="InterPro"/>
</dbReference>
<dbReference type="InterPro" id="IPR000090">
    <property type="entry name" value="Flg_Motor_Flig"/>
</dbReference>
<proteinExistence type="inferred from homology"/>
<evidence type="ECO:0000256" key="9">
    <source>
        <dbReference type="ARBA" id="ARBA00023143"/>
    </source>
</evidence>
<gene>
    <name evidence="14" type="primary">fliG_2</name>
    <name evidence="14" type="ORF">NCTC10698_00207</name>
</gene>
<dbReference type="EMBL" id="UFXL01000001">
    <property type="protein sequence ID" value="SUY73527.1"/>
    <property type="molecule type" value="Genomic_DNA"/>
</dbReference>
<comment type="subcellular location">
    <subcellularLocation>
        <location evidence="1">Bacterial flagellum basal body</location>
    </subcellularLocation>
    <subcellularLocation>
        <location evidence="2">Cell membrane</location>
        <topology evidence="2">Peripheral membrane protein</topology>
        <orientation evidence="2">Cytoplasmic side</orientation>
    </subcellularLocation>
</comment>
<keyword evidence="5" id="KW-1003">Cell membrane</keyword>
<dbReference type="Gene3D" id="1.10.220.30">
    <property type="match status" value="3"/>
</dbReference>
<evidence type="ECO:0000256" key="7">
    <source>
        <dbReference type="ARBA" id="ARBA00022779"/>
    </source>
</evidence>
<accession>A0A8B4RY79</accession>
<keyword evidence="14" id="KW-0969">Cilium</keyword>
<keyword evidence="15" id="KW-1185">Reference proteome</keyword>
<evidence type="ECO:0000256" key="2">
    <source>
        <dbReference type="ARBA" id="ARBA00004413"/>
    </source>
</evidence>
<keyword evidence="6" id="KW-0145">Chemotaxis</keyword>
<feature type="domain" description="Flagellar motor switch protein FliG N-terminal" evidence="13">
    <location>
        <begin position="38"/>
        <end position="133"/>
    </location>
</feature>
<protein>
    <recommendedName>
        <fullName evidence="4">Flagellar motor switch protein FliG</fullName>
    </recommendedName>
</protein>
<evidence type="ECO:0000256" key="3">
    <source>
        <dbReference type="ARBA" id="ARBA00010299"/>
    </source>
</evidence>
<comment type="caution">
    <text evidence="14">The sequence shown here is derived from an EMBL/GenBank/DDBJ whole genome shotgun (WGS) entry which is preliminary data.</text>
</comment>
<organism evidence="14 15">
    <name type="scientific">Comamonas testosteroni</name>
    <name type="common">Pseudomonas testosteroni</name>
    <dbReference type="NCBI Taxonomy" id="285"/>
    <lineage>
        <taxon>Bacteria</taxon>
        <taxon>Pseudomonadati</taxon>
        <taxon>Pseudomonadota</taxon>
        <taxon>Betaproteobacteria</taxon>
        <taxon>Burkholderiales</taxon>
        <taxon>Comamonadaceae</taxon>
        <taxon>Comamonas</taxon>
    </lineage>
</organism>
<dbReference type="PRINTS" id="PR00954">
    <property type="entry name" value="FLGMOTORFLIG"/>
</dbReference>
<keyword evidence="7" id="KW-0283">Flagellar rotation</keyword>
<dbReference type="Proteomes" id="UP000255070">
    <property type="component" value="Unassembled WGS sequence"/>
</dbReference>
<evidence type="ECO:0000256" key="8">
    <source>
        <dbReference type="ARBA" id="ARBA00023136"/>
    </source>
</evidence>
<evidence type="ECO:0000259" key="12">
    <source>
        <dbReference type="Pfam" id="PF14841"/>
    </source>
</evidence>
<feature type="domain" description="Flagellar motor switch protein FliG middle" evidence="12">
    <location>
        <begin position="148"/>
        <end position="222"/>
    </location>
</feature>
<dbReference type="GO" id="GO:0009425">
    <property type="term" value="C:bacterial-type flagellum basal body"/>
    <property type="evidence" value="ECO:0007669"/>
    <property type="project" value="UniProtKB-SubCell"/>
</dbReference>
<evidence type="ECO:0000256" key="6">
    <source>
        <dbReference type="ARBA" id="ARBA00022500"/>
    </source>
</evidence>
<dbReference type="InterPro" id="IPR023087">
    <property type="entry name" value="Flg_Motor_Flig_C"/>
</dbReference>
<evidence type="ECO:0000259" key="13">
    <source>
        <dbReference type="Pfam" id="PF14842"/>
    </source>
</evidence>
<reference evidence="14 15" key="1">
    <citation type="submission" date="2018-06" db="EMBL/GenBank/DDBJ databases">
        <authorList>
            <consortium name="Pathogen Informatics"/>
            <person name="Doyle S."/>
        </authorList>
    </citation>
    <scope>NUCLEOTIDE SEQUENCE [LARGE SCALE GENOMIC DNA]</scope>
    <source>
        <strain evidence="14 15">NCTC10698</strain>
    </source>
</reference>